<reference evidence="1 2" key="1">
    <citation type="journal article" date="2012" name="Science">
        <title>The Paleozoic origin of enzymatic lignin decomposition reconstructed from 31 fungal genomes.</title>
        <authorList>
            <person name="Floudas D."/>
            <person name="Binder M."/>
            <person name="Riley R."/>
            <person name="Barry K."/>
            <person name="Blanchette R.A."/>
            <person name="Henrissat B."/>
            <person name="Martinez A.T."/>
            <person name="Otillar R."/>
            <person name="Spatafora J.W."/>
            <person name="Yadav J.S."/>
            <person name="Aerts A."/>
            <person name="Benoit I."/>
            <person name="Boyd A."/>
            <person name="Carlson A."/>
            <person name="Copeland A."/>
            <person name="Coutinho P.M."/>
            <person name="de Vries R.P."/>
            <person name="Ferreira P."/>
            <person name="Findley K."/>
            <person name="Foster B."/>
            <person name="Gaskell J."/>
            <person name="Glotzer D."/>
            <person name="Gorecki P."/>
            <person name="Heitman J."/>
            <person name="Hesse C."/>
            <person name="Hori C."/>
            <person name="Igarashi K."/>
            <person name="Jurgens J.A."/>
            <person name="Kallen N."/>
            <person name="Kersten P."/>
            <person name="Kohler A."/>
            <person name="Kuees U."/>
            <person name="Kumar T.K.A."/>
            <person name="Kuo A."/>
            <person name="LaButti K."/>
            <person name="Larrondo L.F."/>
            <person name="Lindquist E."/>
            <person name="Ling A."/>
            <person name="Lombard V."/>
            <person name="Lucas S."/>
            <person name="Lundell T."/>
            <person name="Martin R."/>
            <person name="McLaughlin D.J."/>
            <person name="Morgenstern I."/>
            <person name="Morin E."/>
            <person name="Murat C."/>
            <person name="Nagy L.G."/>
            <person name="Nolan M."/>
            <person name="Ohm R.A."/>
            <person name="Patyshakuliyeva A."/>
            <person name="Rokas A."/>
            <person name="Ruiz-Duenas F.J."/>
            <person name="Sabat G."/>
            <person name="Salamov A."/>
            <person name="Samejima M."/>
            <person name="Schmutz J."/>
            <person name="Slot J.C."/>
            <person name="St John F."/>
            <person name="Stenlid J."/>
            <person name="Sun H."/>
            <person name="Sun S."/>
            <person name="Syed K."/>
            <person name="Tsang A."/>
            <person name="Wiebenga A."/>
            <person name="Young D."/>
            <person name="Pisabarro A."/>
            <person name="Eastwood D.C."/>
            <person name="Martin F."/>
            <person name="Cullen D."/>
            <person name="Grigoriev I.V."/>
            <person name="Hibbett D.S."/>
        </authorList>
    </citation>
    <scope>NUCLEOTIDE SEQUENCE [LARGE SCALE GENOMIC DNA]</scope>
    <source>
        <strain evidence="1 2">ATCC 11539</strain>
    </source>
</reference>
<evidence type="ECO:0000313" key="1">
    <source>
        <dbReference type="EMBL" id="EPQ51986.1"/>
    </source>
</evidence>
<dbReference type="Proteomes" id="UP000030669">
    <property type="component" value="Unassembled WGS sequence"/>
</dbReference>
<protein>
    <submittedName>
        <fullName evidence="1">Uncharacterized protein</fullName>
    </submittedName>
</protein>
<keyword evidence="2" id="KW-1185">Reference proteome</keyword>
<proteinExistence type="predicted"/>
<organism evidence="1 2">
    <name type="scientific">Gloeophyllum trabeum (strain ATCC 11539 / FP-39264 / Madison 617)</name>
    <name type="common">Brown rot fungus</name>
    <dbReference type="NCBI Taxonomy" id="670483"/>
    <lineage>
        <taxon>Eukaryota</taxon>
        <taxon>Fungi</taxon>
        <taxon>Dikarya</taxon>
        <taxon>Basidiomycota</taxon>
        <taxon>Agaricomycotina</taxon>
        <taxon>Agaricomycetes</taxon>
        <taxon>Gloeophyllales</taxon>
        <taxon>Gloeophyllaceae</taxon>
        <taxon>Gloeophyllum</taxon>
    </lineage>
</organism>
<sequence length="50" mass="5835">MDPTRRVDSITDVIKVKTDLPKSKLKAIRFFKPSGLSFDAQEDQVERWLQ</sequence>
<evidence type="ECO:0000313" key="2">
    <source>
        <dbReference type="Proteomes" id="UP000030669"/>
    </source>
</evidence>
<dbReference type="EMBL" id="KB469309">
    <property type="protein sequence ID" value="EPQ51986.1"/>
    <property type="molecule type" value="Genomic_DNA"/>
</dbReference>
<gene>
    <name evidence="1" type="ORF">GLOTRDRAFT_132790</name>
</gene>
<dbReference type="HOGENOM" id="CLU_3125220_0_0_1"/>
<dbReference type="AlphaFoldDB" id="S7PWL0"/>
<accession>S7PWL0</accession>
<dbReference type="RefSeq" id="XP_007869846.1">
    <property type="nucleotide sequence ID" value="XM_007871655.1"/>
</dbReference>
<name>S7PWL0_GLOTA</name>
<dbReference type="KEGG" id="gtr:GLOTRDRAFT_132790"/>
<dbReference type="GeneID" id="19302575"/>